<accession>A0ABP0GB21</accession>
<keyword evidence="2" id="KW-1185">Reference proteome</keyword>
<sequence>MGQTIESDHISELTEEEYEEKYLRENLRLKGFAYIDAKYLVPFFTRRITKRVRAELKDAHCRRVVKLLFRILNFESCKILAKEFEFFSGCPNMPFMRFVFTSAVMKRLNLQ</sequence>
<dbReference type="EMBL" id="CAWYQH010000107">
    <property type="protein sequence ID" value="CAK8688024.1"/>
    <property type="molecule type" value="Genomic_DNA"/>
</dbReference>
<gene>
    <name evidence="1" type="ORF">CVLEPA_LOCUS20064</name>
</gene>
<dbReference type="Proteomes" id="UP001642483">
    <property type="component" value="Unassembled WGS sequence"/>
</dbReference>
<organism evidence="1 2">
    <name type="scientific">Clavelina lepadiformis</name>
    <name type="common">Light-bulb sea squirt</name>
    <name type="synonym">Ascidia lepadiformis</name>
    <dbReference type="NCBI Taxonomy" id="159417"/>
    <lineage>
        <taxon>Eukaryota</taxon>
        <taxon>Metazoa</taxon>
        <taxon>Chordata</taxon>
        <taxon>Tunicata</taxon>
        <taxon>Ascidiacea</taxon>
        <taxon>Aplousobranchia</taxon>
        <taxon>Clavelinidae</taxon>
        <taxon>Clavelina</taxon>
    </lineage>
</organism>
<evidence type="ECO:0000313" key="1">
    <source>
        <dbReference type="EMBL" id="CAK8688024.1"/>
    </source>
</evidence>
<name>A0ABP0GB21_CLALP</name>
<proteinExistence type="predicted"/>
<reference evidence="1 2" key="1">
    <citation type="submission" date="2024-02" db="EMBL/GenBank/DDBJ databases">
        <authorList>
            <person name="Daric V."/>
            <person name="Darras S."/>
        </authorList>
    </citation>
    <scope>NUCLEOTIDE SEQUENCE [LARGE SCALE GENOMIC DNA]</scope>
</reference>
<comment type="caution">
    <text evidence="1">The sequence shown here is derived from an EMBL/GenBank/DDBJ whole genome shotgun (WGS) entry which is preliminary data.</text>
</comment>
<evidence type="ECO:0000313" key="2">
    <source>
        <dbReference type="Proteomes" id="UP001642483"/>
    </source>
</evidence>
<protein>
    <submittedName>
        <fullName evidence="1">Uncharacterized protein</fullName>
    </submittedName>
</protein>